<evidence type="ECO:0000256" key="1">
    <source>
        <dbReference type="ARBA" id="ARBA00004141"/>
    </source>
</evidence>
<feature type="domain" description="Cation efflux protein cytoplasmic" evidence="9">
    <location>
        <begin position="212"/>
        <end position="289"/>
    </location>
</feature>
<dbReference type="OrthoDB" id="9806522at2"/>
<organism evidence="10 11">
    <name type="scientific">Clostridium niameyense</name>
    <dbReference type="NCBI Taxonomy" id="1622073"/>
    <lineage>
        <taxon>Bacteria</taxon>
        <taxon>Bacillati</taxon>
        <taxon>Bacillota</taxon>
        <taxon>Clostridia</taxon>
        <taxon>Eubacteriales</taxon>
        <taxon>Clostridiaceae</taxon>
        <taxon>Clostridium</taxon>
    </lineage>
</organism>
<dbReference type="NCBIfam" id="TIGR01297">
    <property type="entry name" value="CDF"/>
    <property type="match status" value="1"/>
</dbReference>
<dbReference type="PANTHER" id="PTHR43840">
    <property type="entry name" value="MITOCHONDRIAL METAL TRANSPORTER 1-RELATED"/>
    <property type="match status" value="1"/>
</dbReference>
<evidence type="ECO:0000256" key="3">
    <source>
        <dbReference type="ARBA" id="ARBA00022448"/>
    </source>
</evidence>
<evidence type="ECO:0000256" key="7">
    <source>
        <dbReference type="SAM" id="Phobius"/>
    </source>
</evidence>
<protein>
    <submittedName>
        <fullName evidence="10">Cation transporter</fullName>
    </submittedName>
</protein>
<proteinExistence type="inferred from homology"/>
<dbReference type="FunFam" id="1.20.1510.10:FF:000006">
    <property type="entry name" value="Divalent cation efflux transporter"/>
    <property type="match status" value="1"/>
</dbReference>
<comment type="caution">
    <text evidence="10">The sequence shown here is derived from an EMBL/GenBank/DDBJ whole genome shotgun (WGS) entry which is preliminary data.</text>
</comment>
<dbReference type="SUPFAM" id="SSF161111">
    <property type="entry name" value="Cation efflux protein transmembrane domain-like"/>
    <property type="match status" value="1"/>
</dbReference>
<dbReference type="Pfam" id="PF16916">
    <property type="entry name" value="ZT_dimer"/>
    <property type="match status" value="1"/>
</dbReference>
<evidence type="ECO:0000256" key="6">
    <source>
        <dbReference type="ARBA" id="ARBA00023136"/>
    </source>
</evidence>
<gene>
    <name evidence="10" type="ORF">FDF74_06430</name>
</gene>
<reference evidence="10 11" key="1">
    <citation type="submission" date="2019-04" db="EMBL/GenBank/DDBJ databases">
        <title>Genome sequencing of Clostridium botulinum Groups I-IV and Clostridium butyricum.</title>
        <authorList>
            <person name="Brunt J."/>
            <person name="Van Vliet A.H.M."/>
            <person name="Stringer S.C."/>
            <person name="Carter A.T."/>
            <person name="Peck M.W."/>
        </authorList>
    </citation>
    <scope>NUCLEOTIDE SEQUENCE [LARGE SCALE GENOMIC DNA]</scope>
    <source>
        <strain evidence="10 11">IFR 18/094</strain>
    </source>
</reference>
<feature type="transmembrane region" description="Helical" evidence="7">
    <location>
        <begin position="82"/>
        <end position="105"/>
    </location>
</feature>
<dbReference type="EMBL" id="SXDP01000004">
    <property type="protein sequence ID" value="NEZ46849.1"/>
    <property type="molecule type" value="Genomic_DNA"/>
</dbReference>
<evidence type="ECO:0000259" key="9">
    <source>
        <dbReference type="Pfam" id="PF16916"/>
    </source>
</evidence>
<evidence type="ECO:0000256" key="5">
    <source>
        <dbReference type="ARBA" id="ARBA00022989"/>
    </source>
</evidence>
<dbReference type="InterPro" id="IPR058533">
    <property type="entry name" value="Cation_efflux_TM"/>
</dbReference>
<dbReference type="PANTHER" id="PTHR43840:SF15">
    <property type="entry name" value="MITOCHONDRIAL METAL TRANSPORTER 1-RELATED"/>
    <property type="match status" value="1"/>
</dbReference>
<comment type="subcellular location">
    <subcellularLocation>
        <location evidence="1">Membrane</location>
        <topology evidence="1">Multi-pass membrane protein</topology>
    </subcellularLocation>
</comment>
<evidence type="ECO:0000256" key="4">
    <source>
        <dbReference type="ARBA" id="ARBA00022692"/>
    </source>
</evidence>
<dbReference type="GO" id="GO:0008324">
    <property type="term" value="F:monoatomic cation transmembrane transporter activity"/>
    <property type="evidence" value="ECO:0007669"/>
    <property type="project" value="InterPro"/>
</dbReference>
<dbReference type="Proteomes" id="UP000473885">
    <property type="component" value="Unassembled WGS sequence"/>
</dbReference>
<keyword evidence="5 7" id="KW-1133">Transmembrane helix</keyword>
<feature type="domain" description="Cation efflux protein transmembrane" evidence="8">
    <location>
        <begin position="15"/>
        <end position="207"/>
    </location>
</feature>
<dbReference type="SUPFAM" id="SSF160240">
    <property type="entry name" value="Cation efflux protein cytoplasmic domain-like"/>
    <property type="match status" value="1"/>
</dbReference>
<keyword evidence="3" id="KW-0813">Transport</keyword>
<dbReference type="RefSeq" id="WP_050607815.1">
    <property type="nucleotide sequence ID" value="NZ_CABKUB010000006.1"/>
</dbReference>
<evidence type="ECO:0000313" key="11">
    <source>
        <dbReference type="Proteomes" id="UP000473885"/>
    </source>
</evidence>
<dbReference type="InterPro" id="IPR027470">
    <property type="entry name" value="Cation_efflux_CTD"/>
</dbReference>
<evidence type="ECO:0000313" key="10">
    <source>
        <dbReference type="EMBL" id="NEZ46849.1"/>
    </source>
</evidence>
<dbReference type="GO" id="GO:0016020">
    <property type="term" value="C:membrane"/>
    <property type="evidence" value="ECO:0007669"/>
    <property type="project" value="UniProtKB-SubCell"/>
</dbReference>
<keyword evidence="6 7" id="KW-0472">Membrane</keyword>
<dbReference type="AlphaFoldDB" id="A0A6M0RBB0"/>
<dbReference type="InterPro" id="IPR002524">
    <property type="entry name" value="Cation_efflux"/>
</dbReference>
<evidence type="ECO:0000256" key="2">
    <source>
        <dbReference type="ARBA" id="ARBA00008114"/>
    </source>
</evidence>
<keyword evidence="11" id="KW-1185">Reference proteome</keyword>
<dbReference type="Pfam" id="PF01545">
    <property type="entry name" value="Cation_efflux"/>
    <property type="match status" value="1"/>
</dbReference>
<name>A0A6M0RBB0_9CLOT</name>
<comment type="similarity">
    <text evidence="2">Belongs to the cation diffusion facilitator (CDF) transporter (TC 2.A.4) family.</text>
</comment>
<keyword evidence="4 7" id="KW-0812">Transmembrane</keyword>
<sequence length="294" mass="32638">MKSFERLRIGNRVSKITIILNIILSAVKIFFGIIGKSSATIADGVHSISDVLSTVAVMIGLKISSKPADKNHPYGHEKLEPIIAKILATLLFLTGIFIGLNSIEIINNKNFSIPRKLTIYVALLSIITKECMYRYTLKAAKKINSTALKADAWHHRSDAFSSIGTLVGIIGARLKYPILDPIASLVICLFIFKVSIDIYKDSINQLIDHAADDKTINSIKKEINSIKSVKKLDVLKTRVHGNKLYVDVEISVDNTLSLNKAHDIAELVHKKIELCNSDIIHCMVHVNPYKEEPS</sequence>
<feature type="transmembrane region" description="Helical" evidence="7">
    <location>
        <begin position="12"/>
        <end position="34"/>
    </location>
</feature>
<accession>A0A6M0RBB0</accession>
<dbReference type="InterPro" id="IPR050291">
    <property type="entry name" value="CDF_Transporter"/>
</dbReference>
<dbReference type="InterPro" id="IPR036837">
    <property type="entry name" value="Cation_efflux_CTD_sf"/>
</dbReference>
<dbReference type="Gene3D" id="3.30.70.1350">
    <property type="entry name" value="Cation efflux protein, cytoplasmic domain"/>
    <property type="match status" value="1"/>
</dbReference>
<dbReference type="Gene3D" id="1.20.1510.10">
    <property type="entry name" value="Cation efflux protein transmembrane domain"/>
    <property type="match status" value="1"/>
</dbReference>
<dbReference type="InterPro" id="IPR027469">
    <property type="entry name" value="Cation_efflux_TMD_sf"/>
</dbReference>
<evidence type="ECO:0000259" key="8">
    <source>
        <dbReference type="Pfam" id="PF01545"/>
    </source>
</evidence>